<keyword evidence="2" id="KW-1185">Reference proteome</keyword>
<protein>
    <submittedName>
        <fullName evidence="3">Uncharacterized protein</fullName>
    </submittedName>
</protein>
<dbReference type="Proteomes" id="UP000887566">
    <property type="component" value="Unplaced"/>
</dbReference>
<feature type="region of interest" description="Disordered" evidence="1">
    <location>
        <begin position="70"/>
        <end position="151"/>
    </location>
</feature>
<evidence type="ECO:0000313" key="3">
    <source>
        <dbReference type="WBParaSite" id="PSAMB.scaffold461size50299.g6270.t1"/>
    </source>
</evidence>
<name>A0A914WME1_9BILA</name>
<reference evidence="3" key="1">
    <citation type="submission" date="2022-11" db="UniProtKB">
        <authorList>
            <consortium name="WormBaseParasite"/>
        </authorList>
    </citation>
    <scope>IDENTIFICATION</scope>
</reference>
<dbReference type="WBParaSite" id="PSAMB.scaffold461size50299.g6270.t1">
    <property type="protein sequence ID" value="PSAMB.scaffold461size50299.g6270.t1"/>
    <property type="gene ID" value="PSAMB.scaffold461size50299.g6270"/>
</dbReference>
<sequence length="188" mass="19900">MAMMSAGDAAALVPRFSGGGGHRPNERLQVAPLGAKTAHTPPGYGAMYMDCRAALRPAVDGVVAASRSRDEWAHAERHRAPAQASNSRRARAAPPPSTKHTRAAAVRPITSEAAERAQRRVPAASHAGRMRARGGGGGGGVQKGRNTAPPLTKRTTAVFNAAWLQPASQRAGRLERLRRPETKAIQQR</sequence>
<organism evidence="2 3">
    <name type="scientific">Plectus sambesii</name>
    <dbReference type="NCBI Taxonomy" id="2011161"/>
    <lineage>
        <taxon>Eukaryota</taxon>
        <taxon>Metazoa</taxon>
        <taxon>Ecdysozoa</taxon>
        <taxon>Nematoda</taxon>
        <taxon>Chromadorea</taxon>
        <taxon>Plectida</taxon>
        <taxon>Plectina</taxon>
        <taxon>Plectoidea</taxon>
        <taxon>Plectidae</taxon>
        <taxon>Plectus</taxon>
    </lineage>
</organism>
<evidence type="ECO:0000313" key="2">
    <source>
        <dbReference type="Proteomes" id="UP000887566"/>
    </source>
</evidence>
<proteinExistence type="predicted"/>
<feature type="compositionally biased region" description="Basic and acidic residues" evidence="1">
    <location>
        <begin position="172"/>
        <end position="182"/>
    </location>
</feature>
<dbReference type="AlphaFoldDB" id="A0A914WME1"/>
<feature type="region of interest" description="Disordered" evidence="1">
    <location>
        <begin position="165"/>
        <end position="188"/>
    </location>
</feature>
<feature type="compositionally biased region" description="Basic and acidic residues" evidence="1">
    <location>
        <begin position="70"/>
        <end position="79"/>
    </location>
</feature>
<accession>A0A914WME1</accession>
<feature type="compositionally biased region" description="Gly residues" evidence="1">
    <location>
        <begin position="133"/>
        <end position="142"/>
    </location>
</feature>
<evidence type="ECO:0000256" key="1">
    <source>
        <dbReference type="SAM" id="MobiDB-lite"/>
    </source>
</evidence>